<sequence length="169" mass="19431">MAYKAMRRSVMEPIHDAKLREQAEKVYKAIGMDLPGERSKEQKMPPRSHGGFELVSTFVPTPDAPKLNVVHGPLAYKDDKMTLKKEVVGFPIPCAGAEARMRAEIPAARRRTMDVDDEEYEDVTERPYFYPRRERQGVGIRKKRRERKQRVKKRSKPMTGSAMQVEVAT</sequence>
<evidence type="ECO:0000313" key="2">
    <source>
        <dbReference type="EMBL" id="PXF40164.1"/>
    </source>
</evidence>
<dbReference type="EMBL" id="NBIV01000351">
    <property type="protein sequence ID" value="PXF40164.1"/>
    <property type="molecule type" value="Genomic_DNA"/>
</dbReference>
<reference evidence="2 3" key="1">
    <citation type="journal article" date="2018" name="Mol. Biol. Evol.">
        <title>Analysis of the draft genome of the red seaweed Gracilariopsis chorda provides insights into genome size evolution in Rhodophyta.</title>
        <authorList>
            <person name="Lee J."/>
            <person name="Yang E.C."/>
            <person name="Graf L."/>
            <person name="Yang J.H."/>
            <person name="Qiu H."/>
            <person name="Zel Zion U."/>
            <person name="Chan C.X."/>
            <person name="Stephens T.G."/>
            <person name="Weber A.P.M."/>
            <person name="Boo G.H."/>
            <person name="Boo S.M."/>
            <person name="Kim K.M."/>
            <person name="Shin Y."/>
            <person name="Jung M."/>
            <person name="Lee S.J."/>
            <person name="Yim H.S."/>
            <person name="Lee J.H."/>
            <person name="Bhattacharya D."/>
            <person name="Yoon H.S."/>
        </authorList>
    </citation>
    <scope>NUCLEOTIDE SEQUENCE [LARGE SCALE GENOMIC DNA]</scope>
    <source>
        <strain evidence="2 3">SKKU-2015</strain>
        <tissue evidence="2">Whole body</tissue>
    </source>
</reference>
<feature type="region of interest" description="Disordered" evidence="1">
    <location>
        <begin position="132"/>
        <end position="169"/>
    </location>
</feature>
<protein>
    <submittedName>
        <fullName evidence="2">Uncharacterized protein</fullName>
    </submittedName>
</protein>
<dbReference type="Proteomes" id="UP000247409">
    <property type="component" value="Unassembled WGS sequence"/>
</dbReference>
<dbReference type="OrthoDB" id="4087970at2759"/>
<proteinExistence type="predicted"/>
<name>A0A2V3IDL6_9FLOR</name>
<accession>A0A2V3IDL6</accession>
<evidence type="ECO:0000256" key="1">
    <source>
        <dbReference type="SAM" id="MobiDB-lite"/>
    </source>
</evidence>
<keyword evidence="3" id="KW-1185">Reference proteome</keyword>
<dbReference type="AlphaFoldDB" id="A0A2V3IDL6"/>
<gene>
    <name evidence="2" type="ORF">BWQ96_10132</name>
</gene>
<organism evidence="2 3">
    <name type="scientific">Gracilariopsis chorda</name>
    <dbReference type="NCBI Taxonomy" id="448386"/>
    <lineage>
        <taxon>Eukaryota</taxon>
        <taxon>Rhodophyta</taxon>
        <taxon>Florideophyceae</taxon>
        <taxon>Rhodymeniophycidae</taxon>
        <taxon>Gracilariales</taxon>
        <taxon>Gracilariaceae</taxon>
        <taxon>Gracilariopsis</taxon>
    </lineage>
</organism>
<comment type="caution">
    <text evidence="2">The sequence shown here is derived from an EMBL/GenBank/DDBJ whole genome shotgun (WGS) entry which is preliminary data.</text>
</comment>
<feature type="compositionally biased region" description="Basic residues" evidence="1">
    <location>
        <begin position="140"/>
        <end position="156"/>
    </location>
</feature>
<evidence type="ECO:0000313" key="3">
    <source>
        <dbReference type="Proteomes" id="UP000247409"/>
    </source>
</evidence>